<reference evidence="3" key="2">
    <citation type="submission" date="2024-10" db="UniProtKB">
        <authorList>
            <consortium name="EnsemblProtists"/>
        </authorList>
    </citation>
    <scope>IDENTIFICATION</scope>
</reference>
<dbReference type="GeneID" id="17269939"/>
<dbReference type="EnsemblProtists" id="EOD24394">
    <property type="protein sequence ID" value="EOD24394"/>
    <property type="gene ID" value="EMIHUDRAFT_469324"/>
</dbReference>
<dbReference type="Gene3D" id="2.160.20.80">
    <property type="entry name" value="E3 ubiquitin-protein ligase SopA"/>
    <property type="match status" value="3"/>
</dbReference>
<organism evidence="3 4">
    <name type="scientific">Emiliania huxleyi (strain CCMP1516)</name>
    <dbReference type="NCBI Taxonomy" id="280463"/>
    <lineage>
        <taxon>Eukaryota</taxon>
        <taxon>Haptista</taxon>
        <taxon>Haptophyta</taxon>
        <taxon>Prymnesiophyceae</taxon>
        <taxon>Isochrysidales</taxon>
        <taxon>Noelaerhabdaceae</taxon>
        <taxon>Emiliania</taxon>
    </lineage>
</organism>
<keyword evidence="2" id="KW-0472">Membrane</keyword>
<dbReference type="PANTHER" id="PTHR14136">
    <property type="entry name" value="BTB_POZ DOMAIN-CONTAINING PROTEIN KCTD9"/>
    <property type="match status" value="1"/>
</dbReference>
<dbReference type="HOGENOM" id="CLU_287945_0_0_1"/>
<evidence type="ECO:0000313" key="4">
    <source>
        <dbReference type="Proteomes" id="UP000013827"/>
    </source>
</evidence>
<dbReference type="PaxDb" id="2903-EOD24394"/>
<feature type="region of interest" description="Disordered" evidence="1">
    <location>
        <begin position="543"/>
        <end position="563"/>
    </location>
</feature>
<keyword evidence="4" id="KW-1185">Reference proteome</keyword>
<dbReference type="SUPFAM" id="SSF141571">
    <property type="entry name" value="Pentapeptide repeat-like"/>
    <property type="match status" value="2"/>
</dbReference>
<feature type="compositionally biased region" description="Acidic residues" evidence="1">
    <location>
        <begin position="547"/>
        <end position="562"/>
    </location>
</feature>
<dbReference type="RefSeq" id="XP_005776823.1">
    <property type="nucleotide sequence ID" value="XM_005776766.1"/>
</dbReference>
<evidence type="ECO:0000256" key="1">
    <source>
        <dbReference type="SAM" id="MobiDB-lite"/>
    </source>
</evidence>
<name>A0A0D3JLK9_EMIH1</name>
<sequence>MFGLFGARPAAGEDEAAAEAEPLGSGAERPPGRPPEAEPGGEQLAAQRLPLSEPRSFTFEEAGPLGITTEWHIDGVAIKAVKGAALEQGVPRMSVILALNGSDASGLARAELLAMLKVRPLTLTVRPPADLRGEQLEGRDLQGVTLPEARLAGANLKGSDLRGADLEKAVLQEGYVLAPPDVEGLGGAALGKAWEAWGGRGWRRSYQEYFKPAEEGAEERRAAVLSGAKLAGTNLRDADLRKVKLDNVEGSEGVVLLAVEGKKGKELGEAWMAWGKALRNEPGESVRVANLYKAQLEGASLTRAQLQGADLRYAQLQGADLYKAQLQGACLIEAQLQGADLGGVQLQGAELSAAQLQGADLSEAQLEGADLQMAQLQGASLGRAQLQGADLRWAQLQGADLYQAQLQVASLAEAQLEGAHLYEAQLEGADLRSAQLEGANLEGADLRGADLTGANLAGANLKNADLRGAVLIGVNLEKADLEGAKLQGAKFERAVLAGVKLIGAKFSPFKPPEARPPTLARAWRLRAVGGQAAKGLYAALAGGDSDGGSDDEGAEEEEEEEGTATNIVANALEAGVTALVKAAAPALELVEEIIGKLRAALNGCIAVLKAAGDCDKPAEFLCDATRKLVRLLVSELLQPLLAVCSDPPDSWASLREGVLLKLEPQPKELLGKLAASIAPSVEPESTAEAEPPPAAAAAAAAEGGEAAGELLRELLRLIAEEATAMLPALEESVEAVVSKTLQMLSLHVEDVELGLVRDFTAVADRLEKHLETVLIEEGIGKLVSKEQALTMNGSLSIGAVLEKLSDVASEQLKLAEQMEKTIAAKVASVGDAANQKLLKFVGGKGSIKSRVVKSVLSAATKYELNVDDSELTYLLDTLVKLEALEVKSDTWKDAASTWMSVLELRRKIGVERGIAVIDCIAGDQKARLSKAAGGHIRANGYSYRKKINLELARIRRVRDLQMRGVALVGTAIAAALISTFNYLYSVADGVEPWWLPPAVVLGVLCVLLPAAAAENINKQARTVRTNWIKNKQAANGLFSSAPVWREEIRSRSATWQLVEGLGSCDPPES</sequence>
<keyword evidence="2" id="KW-1133">Transmembrane helix</keyword>
<protein>
    <submittedName>
        <fullName evidence="3">Uncharacterized protein</fullName>
    </submittedName>
</protein>
<dbReference type="InterPro" id="IPR001646">
    <property type="entry name" value="5peptide_repeat"/>
</dbReference>
<feature type="region of interest" description="Disordered" evidence="1">
    <location>
        <begin position="1"/>
        <end position="43"/>
    </location>
</feature>
<evidence type="ECO:0000256" key="2">
    <source>
        <dbReference type="SAM" id="Phobius"/>
    </source>
</evidence>
<dbReference type="PANTHER" id="PTHR14136:SF17">
    <property type="entry name" value="BTB_POZ DOMAIN-CONTAINING PROTEIN KCTD9"/>
    <property type="match status" value="1"/>
</dbReference>
<dbReference type="InterPro" id="IPR051082">
    <property type="entry name" value="Pentapeptide-BTB/POZ_domain"/>
</dbReference>
<dbReference type="eggNOG" id="KOG1665">
    <property type="taxonomic scope" value="Eukaryota"/>
</dbReference>
<feature type="transmembrane region" description="Helical" evidence="2">
    <location>
        <begin position="965"/>
        <end position="987"/>
    </location>
</feature>
<evidence type="ECO:0000313" key="3">
    <source>
        <dbReference type="EnsemblProtists" id="EOD24394"/>
    </source>
</evidence>
<feature type="region of interest" description="Disordered" evidence="1">
    <location>
        <begin position="681"/>
        <end position="700"/>
    </location>
</feature>
<keyword evidence="2" id="KW-0812">Transmembrane</keyword>
<dbReference type="Proteomes" id="UP000013827">
    <property type="component" value="Unassembled WGS sequence"/>
</dbReference>
<proteinExistence type="predicted"/>
<reference evidence="4" key="1">
    <citation type="journal article" date="2013" name="Nature">
        <title>Pan genome of the phytoplankton Emiliania underpins its global distribution.</title>
        <authorList>
            <person name="Read B.A."/>
            <person name="Kegel J."/>
            <person name="Klute M.J."/>
            <person name="Kuo A."/>
            <person name="Lefebvre S.C."/>
            <person name="Maumus F."/>
            <person name="Mayer C."/>
            <person name="Miller J."/>
            <person name="Monier A."/>
            <person name="Salamov A."/>
            <person name="Young J."/>
            <person name="Aguilar M."/>
            <person name="Claverie J.M."/>
            <person name="Frickenhaus S."/>
            <person name="Gonzalez K."/>
            <person name="Herman E.K."/>
            <person name="Lin Y.C."/>
            <person name="Napier J."/>
            <person name="Ogata H."/>
            <person name="Sarno A.F."/>
            <person name="Shmutz J."/>
            <person name="Schroeder D."/>
            <person name="de Vargas C."/>
            <person name="Verret F."/>
            <person name="von Dassow P."/>
            <person name="Valentin K."/>
            <person name="Van de Peer Y."/>
            <person name="Wheeler G."/>
            <person name="Dacks J.B."/>
            <person name="Delwiche C.F."/>
            <person name="Dyhrman S.T."/>
            <person name="Glockner G."/>
            <person name="John U."/>
            <person name="Richards T."/>
            <person name="Worden A.Z."/>
            <person name="Zhang X."/>
            <person name="Grigoriev I.V."/>
            <person name="Allen A.E."/>
            <person name="Bidle K."/>
            <person name="Borodovsky M."/>
            <person name="Bowler C."/>
            <person name="Brownlee C."/>
            <person name="Cock J.M."/>
            <person name="Elias M."/>
            <person name="Gladyshev V.N."/>
            <person name="Groth M."/>
            <person name="Guda C."/>
            <person name="Hadaegh A."/>
            <person name="Iglesias-Rodriguez M.D."/>
            <person name="Jenkins J."/>
            <person name="Jones B.M."/>
            <person name="Lawson T."/>
            <person name="Leese F."/>
            <person name="Lindquist E."/>
            <person name="Lobanov A."/>
            <person name="Lomsadze A."/>
            <person name="Malik S.B."/>
            <person name="Marsh M.E."/>
            <person name="Mackinder L."/>
            <person name="Mock T."/>
            <person name="Mueller-Roeber B."/>
            <person name="Pagarete A."/>
            <person name="Parker M."/>
            <person name="Probert I."/>
            <person name="Quesneville H."/>
            <person name="Raines C."/>
            <person name="Rensing S.A."/>
            <person name="Riano-Pachon D.M."/>
            <person name="Richier S."/>
            <person name="Rokitta S."/>
            <person name="Shiraiwa Y."/>
            <person name="Soanes D.M."/>
            <person name="van der Giezen M."/>
            <person name="Wahlund T.M."/>
            <person name="Williams B."/>
            <person name="Wilson W."/>
            <person name="Wolfe G."/>
            <person name="Wurch L.L."/>
        </authorList>
    </citation>
    <scope>NUCLEOTIDE SEQUENCE</scope>
</reference>
<accession>A0A0D3JLK9</accession>
<dbReference type="AlphaFoldDB" id="A0A0D3JLK9"/>
<dbReference type="KEGG" id="ehx:EMIHUDRAFT_469324"/>
<feature type="transmembrane region" description="Helical" evidence="2">
    <location>
        <begin position="993"/>
        <end position="1012"/>
    </location>
</feature>
<dbReference type="Pfam" id="PF00805">
    <property type="entry name" value="Pentapeptide"/>
    <property type="match status" value="7"/>
</dbReference>